<dbReference type="GO" id="GO:0005544">
    <property type="term" value="F:calcium-dependent phospholipid binding"/>
    <property type="evidence" value="ECO:0007669"/>
    <property type="project" value="TreeGrafter"/>
</dbReference>
<dbReference type="PRINTS" id="PR00360">
    <property type="entry name" value="C2DOMAIN"/>
</dbReference>
<evidence type="ECO:0000259" key="4">
    <source>
        <dbReference type="PROSITE" id="PS50004"/>
    </source>
</evidence>
<dbReference type="Pfam" id="PF00168">
    <property type="entry name" value="C2"/>
    <property type="match status" value="2"/>
</dbReference>
<keyword evidence="3" id="KW-1133">Transmembrane helix</keyword>
<dbReference type="GO" id="GO:0005509">
    <property type="term" value="F:calcium ion binding"/>
    <property type="evidence" value="ECO:0007669"/>
    <property type="project" value="TreeGrafter"/>
</dbReference>
<reference evidence="5" key="1">
    <citation type="submission" date="2018-08" db="EMBL/GenBank/DDBJ databases">
        <authorList>
            <person name="Cornetti L."/>
        </authorList>
    </citation>
    <scope>NUCLEOTIDE SEQUENCE</scope>
    <source>
        <strain evidence="5">FI-G-95-1_INB4-1</strain>
    </source>
</reference>
<feature type="region of interest" description="Disordered" evidence="2">
    <location>
        <begin position="74"/>
        <end position="140"/>
    </location>
</feature>
<feature type="compositionally biased region" description="Polar residues" evidence="2">
    <location>
        <begin position="77"/>
        <end position="88"/>
    </location>
</feature>
<protein>
    <submittedName>
        <fullName evidence="5">EOG090X05OW</fullName>
    </submittedName>
</protein>
<feature type="domain" description="C2" evidence="4">
    <location>
        <begin position="215"/>
        <end position="336"/>
    </location>
</feature>
<feature type="compositionally biased region" description="Low complexity" evidence="2">
    <location>
        <begin position="113"/>
        <end position="134"/>
    </location>
</feature>
<accession>A0A4Y7M769</accession>
<dbReference type="PANTHER" id="PTHR10024:SF369">
    <property type="entry name" value="FI18813P1"/>
    <property type="match status" value="1"/>
</dbReference>
<dbReference type="GO" id="GO:0030424">
    <property type="term" value="C:axon"/>
    <property type="evidence" value="ECO:0007669"/>
    <property type="project" value="TreeGrafter"/>
</dbReference>
<keyword evidence="3" id="KW-0472">Membrane</keyword>
<dbReference type="Gene3D" id="2.60.40.150">
    <property type="entry name" value="C2 domain"/>
    <property type="match status" value="2"/>
</dbReference>
<feature type="region of interest" description="Disordered" evidence="2">
    <location>
        <begin position="50"/>
        <end position="69"/>
    </location>
</feature>
<dbReference type="EMBL" id="LR006747">
    <property type="protein sequence ID" value="SVE76366.1"/>
    <property type="molecule type" value="mRNA"/>
</dbReference>
<dbReference type="AlphaFoldDB" id="A0A4Y7M769"/>
<evidence type="ECO:0000256" key="2">
    <source>
        <dbReference type="SAM" id="MobiDB-lite"/>
    </source>
</evidence>
<feature type="domain" description="C2" evidence="4">
    <location>
        <begin position="366"/>
        <end position="508"/>
    </location>
</feature>
<dbReference type="InterPro" id="IPR000008">
    <property type="entry name" value="C2_dom"/>
</dbReference>
<evidence type="ECO:0000256" key="1">
    <source>
        <dbReference type="ARBA" id="ARBA00022737"/>
    </source>
</evidence>
<dbReference type="SMART" id="SM00239">
    <property type="entry name" value="C2"/>
    <property type="match status" value="2"/>
</dbReference>
<dbReference type="FunFam" id="2.60.40.150:FF:000039">
    <property type="entry name" value="Synaptotagmin 11"/>
    <property type="match status" value="1"/>
</dbReference>
<dbReference type="PANTHER" id="PTHR10024">
    <property type="entry name" value="SYNAPTOTAGMIN"/>
    <property type="match status" value="1"/>
</dbReference>
<name>A0A4Y7M769_9CRUS</name>
<dbReference type="PRINTS" id="PR00399">
    <property type="entry name" value="SYNAPTOTAGMN"/>
</dbReference>
<dbReference type="CDD" id="cd08404">
    <property type="entry name" value="C2B_Synaptotagmin-4"/>
    <property type="match status" value="1"/>
</dbReference>
<dbReference type="GO" id="GO:0070382">
    <property type="term" value="C:exocytic vesicle"/>
    <property type="evidence" value="ECO:0007669"/>
    <property type="project" value="TreeGrafter"/>
</dbReference>
<feature type="transmembrane region" description="Helical" evidence="3">
    <location>
        <begin position="18"/>
        <end position="41"/>
    </location>
</feature>
<dbReference type="GO" id="GO:0001786">
    <property type="term" value="F:phosphatidylserine binding"/>
    <property type="evidence" value="ECO:0007669"/>
    <property type="project" value="TreeGrafter"/>
</dbReference>
<dbReference type="GO" id="GO:0098793">
    <property type="term" value="C:presynapse"/>
    <property type="evidence" value="ECO:0007669"/>
    <property type="project" value="GOC"/>
</dbReference>
<dbReference type="GO" id="GO:0006906">
    <property type="term" value="P:vesicle fusion"/>
    <property type="evidence" value="ECO:0007669"/>
    <property type="project" value="TreeGrafter"/>
</dbReference>
<dbReference type="InterPro" id="IPR001565">
    <property type="entry name" value="Synaptotagmin"/>
</dbReference>
<dbReference type="GO" id="GO:0048791">
    <property type="term" value="P:calcium ion-regulated exocytosis of neurotransmitter"/>
    <property type="evidence" value="ECO:0007669"/>
    <property type="project" value="TreeGrafter"/>
</dbReference>
<proteinExistence type="evidence at transcript level"/>
<gene>
    <name evidence="5" type="primary">EOG090X05OW</name>
</gene>
<dbReference type="GO" id="GO:0030276">
    <property type="term" value="F:clathrin binding"/>
    <property type="evidence" value="ECO:0007669"/>
    <property type="project" value="TreeGrafter"/>
</dbReference>
<dbReference type="GO" id="GO:0000149">
    <property type="term" value="F:SNARE binding"/>
    <property type="evidence" value="ECO:0007669"/>
    <property type="project" value="TreeGrafter"/>
</dbReference>
<organism evidence="5">
    <name type="scientific">Daphnia longispina</name>
    <dbReference type="NCBI Taxonomy" id="42846"/>
    <lineage>
        <taxon>Eukaryota</taxon>
        <taxon>Metazoa</taxon>
        <taxon>Ecdysozoa</taxon>
        <taxon>Arthropoda</taxon>
        <taxon>Crustacea</taxon>
        <taxon>Branchiopoda</taxon>
        <taxon>Diplostraca</taxon>
        <taxon>Cladocera</taxon>
        <taxon>Anomopoda</taxon>
        <taxon>Daphniidae</taxon>
        <taxon>Daphnia</taxon>
    </lineage>
</organism>
<keyword evidence="1" id="KW-0677">Repeat</keyword>
<keyword evidence="3" id="KW-0812">Transmembrane</keyword>
<evidence type="ECO:0000313" key="5">
    <source>
        <dbReference type="EMBL" id="SVE76366.1"/>
    </source>
</evidence>
<dbReference type="InterPro" id="IPR035892">
    <property type="entry name" value="C2_domain_sf"/>
</dbReference>
<dbReference type="PROSITE" id="PS50004">
    <property type="entry name" value="C2"/>
    <property type="match status" value="2"/>
</dbReference>
<dbReference type="GO" id="GO:0005886">
    <property type="term" value="C:plasma membrane"/>
    <property type="evidence" value="ECO:0007669"/>
    <property type="project" value="TreeGrafter"/>
</dbReference>
<dbReference type="SUPFAM" id="SSF49562">
    <property type="entry name" value="C2 domain (Calcium/lipid-binding domain, CaLB)"/>
    <property type="match status" value="2"/>
</dbReference>
<sequence length="512" mass="56327">MVITVLVDITKFAVSTPAVVGICLGGVVLLISVAAVSCFCYRGQQITRGNKKVRSPGSHIGSENRPLAFRKPVAVKSPNNSQQLTSVTAHHLKKSPSPTGAKTPPGSCPIGKSPSPLSATTPSTLTPTYETSSPQVSRKNSLISGCSRTAVINAFQEEGQRETVIRFQLENEVTHPAELMKSELLVASASAADQNVSGEIDTTKMDGSSDGGINKLGQLFFKVRHNVEKSTLNITVVRCQGLPARDSNVGSSDPYVKLQLLPDKHHKVKTRVLRRTLNPVYDEDFTFYGIGENQLQSLTLHFVVLSFDRYSRDDVIGEVLLPVNEALEEMTHSVDCNNTTADNGNHSGALLYRDIAPRSQKMRTHGRGELLVSLCYQPQASRLTAVVLKARNIPRMDMTGLADPYVKIYLVHNGQRVAKKKTHVKKRTLNPVFNESFVFDLPASATSLDNISLEFLVLDWDRVTKNERLDLKQVIGRLELGGAKSIGTALHHWNEVLNSPRRQIAEWHKLKD</sequence>
<dbReference type="CDD" id="cd08388">
    <property type="entry name" value="C2A_Synaptotagmin-4-11"/>
    <property type="match status" value="1"/>
</dbReference>
<evidence type="ECO:0000256" key="3">
    <source>
        <dbReference type="SAM" id="Phobius"/>
    </source>
</evidence>
<dbReference type="FunFam" id="2.60.40.150:FF:000181">
    <property type="entry name" value="Synaptotagmin 4"/>
    <property type="match status" value="1"/>
</dbReference>